<dbReference type="PANTHER" id="PTHR47763">
    <property type="entry name" value="ALPHA-PROTEIN KINASE VWKA"/>
    <property type="match status" value="1"/>
</dbReference>
<evidence type="ECO:0000256" key="3">
    <source>
        <dbReference type="ARBA" id="ARBA00022729"/>
    </source>
</evidence>
<dbReference type="InterPro" id="IPR056861">
    <property type="entry name" value="HMCN1-like_VWA"/>
</dbReference>
<protein>
    <submittedName>
        <fullName evidence="5">VWA domain-containing protein</fullName>
    </submittedName>
</protein>
<keyword evidence="6" id="KW-1185">Reference proteome</keyword>
<dbReference type="AlphaFoldDB" id="A0ABD4T365"/>
<dbReference type="Pfam" id="PF25106">
    <property type="entry name" value="VWA_4"/>
    <property type="match status" value="1"/>
</dbReference>
<evidence type="ECO:0000313" key="5">
    <source>
        <dbReference type="EMBL" id="MCM1982841.1"/>
    </source>
</evidence>
<name>A0ABD4T365_9CYAN</name>
<comment type="subcellular location">
    <subcellularLocation>
        <location evidence="1">Secreted</location>
    </subcellularLocation>
</comment>
<dbReference type="InterPro" id="IPR052969">
    <property type="entry name" value="Thr-specific_kinase-like"/>
</dbReference>
<dbReference type="RefSeq" id="WP_201277379.1">
    <property type="nucleotide sequence ID" value="NZ_JTHE03000045.1"/>
</dbReference>
<keyword evidence="2" id="KW-0964">Secreted</keyword>
<evidence type="ECO:0000259" key="4">
    <source>
        <dbReference type="PROSITE" id="PS50234"/>
    </source>
</evidence>
<evidence type="ECO:0000256" key="2">
    <source>
        <dbReference type="ARBA" id="ARBA00022525"/>
    </source>
</evidence>
<feature type="domain" description="VWFA" evidence="4">
    <location>
        <begin position="62"/>
        <end position="199"/>
    </location>
</feature>
<evidence type="ECO:0000313" key="6">
    <source>
        <dbReference type="Proteomes" id="UP000031561"/>
    </source>
</evidence>
<accession>A0ABD4T365</accession>
<dbReference type="EMBL" id="JTHE03000045">
    <property type="protein sequence ID" value="MCM1982841.1"/>
    <property type="molecule type" value="Genomic_DNA"/>
</dbReference>
<dbReference type="Proteomes" id="UP000031561">
    <property type="component" value="Unassembled WGS sequence"/>
</dbReference>
<dbReference type="SMART" id="SM00327">
    <property type="entry name" value="VWA"/>
    <property type="match status" value="1"/>
</dbReference>
<sequence>MMKNCPDCGAANAQAARFCSQCGLKFPQDAAVPLQQTGQSITDKLSAKMAAFVAQRSQAKADILFVLDCTGSMQGEIDAIREAIVSVVEAIAQDGVQSRVGLIEFRDRFCGEDHRALINGEVFTRQAQAFQAQIAQIQAGGGGDRPESSLDALLYATQQPFDPEAKKVIVLITDAPPHLPDRQVQTLDQVLQAFDHAGIHQFYPVIHTQEDASQVYLQLFQGRKGLAFELGKGEDFRARAEHFKRTLMYLQRTISQATVGA</sequence>
<gene>
    <name evidence="5" type="ORF">QQ91_0008395</name>
</gene>
<reference evidence="5 6" key="1">
    <citation type="journal article" date="2015" name="Genome Announc.">
        <title>Draft Genome Sequence of Filamentous Marine Cyanobacterium Lyngbya confervoides Strain BDU141951.</title>
        <authorList>
            <person name="Chandrababunaidu M.M."/>
            <person name="Sen D."/>
            <person name="Tripathy S."/>
        </authorList>
    </citation>
    <scope>NUCLEOTIDE SEQUENCE [LARGE SCALE GENOMIC DNA]</scope>
    <source>
        <strain evidence="5 6">BDU141951</strain>
    </source>
</reference>
<dbReference type="CDD" id="cd00198">
    <property type="entry name" value="vWFA"/>
    <property type="match status" value="1"/>
</dbReference>
<dbReference type="PROSITE" id="PS50234">
    <property type="entry name" value="VWFA"/>
    <property type="match status" value="1"/>
</dbReference>
<dbReference type="Gene3D" id="3.40.50.410">
    <property type="entry name" value="von Willebrand factor, type A domain"/>
    <property type="match status" value="1"/>
</dbReference>
<dbReference type="InterPro" id="IPR002035">
    <property type="entry name" value="VWF_A"/>
</dbReference>
<evidence type="ECO:0000256" key="1">
    <source>
        <dbReference type="ARBA" id="ARBA00004613"/>
    </source>
</evidence>
<dbReference type="SUPFAM" id="SSF53300">
    <property type="entry name" value="vWA-like"/>
    <property type="match status" value="1"/>
</dbReference>
<keyword evidence="3" id="KW-0732">Signal</keyword>
<organism evidence="5 6">
    <name type="scientific">Lyngbya confervoides BDU141951</name>
    <dbReference type="NCBI Taxonomy" id="1574623"/>
    <lineage>
        <taxon>Bacteria</taxon>
        <taxon>Bacillati</taxon>
        <taxon>Cyanobacteriota</taxon>
        <taxon>Cyanophyceae</taxon>
        <taxon>Oscillatoriophycideae</taxon>
        <taxon>Oscillatoriales</taxon>
        <taxon>Microcoleaceae</taxon>
        <taxon>Lyngbya</taxon>
    </lineage>
</organism>
<proteinExistence type="predicted"/>
<comment type="caution">
    <text evidence="5">The sequence shown here is derived from an EMBL/GenBank/DDBJ whole genome shotgun (WGS) entry which is preliminary data.</text>
</comment>
<dbReference type="InterPro" id="IPR036465">
    <property type="entry name" value="vWFA_dom_sf"/>
</dbReference>